<dbReference type="InterPro" id="IPR002222">
    <property type="entry name" value="Ribosomal_uS19"/>
</dbReference>
<dbReference type="GO" id="GO:0003735">
    <property type="term" value="F:structural constituent of ribosome"/>
    <property type="evidence" value="ECO:0007669"/>
    <property type="project" value="InterPro"/>
</dbReference>
<dbReference type="Pfam" id="PF00203">
    <property type="entry name" value="Ribosomal_S19"/>
    <property type="match status" value="1"/>
</dbReference>
<keyword evidence="3 4" id="KW-0687">Ribonucleoprotein</keyword>
<proteinExistence type="inferred from homology"/>
<reference evidence="6" key="1">
    <citation type="submission" date="2013-01" db="EMBL/GenBank/DDBJ databases">
        <title>Draft Genome Sequence of a Mulberry Tree, Morus notabilis C.K. Schneid.</title>
        <authorList>
            <person name="He N."/>
            <person name="Zhao S."/>
        </authorList>
    </citation>
    <scope>NUCLEOTIDE SEQUENCE</scope>
</reference>
<dbReference type="GO" id="GO:0005763">
    <property type="term" value="C:mitochondrial small ribosomal subunit"/>
    <property type="evidence" value="ECO:0007669"/>
    <property type="project" value="TreeGrafter"/>
</dbReference>
<dbReference type="eggNOG" id="KOG0899">
    <property type="taxonomic scope" value="Eukaryota"/>
</dbReference>
<gene>
    <name evidence="5" type="ORF">L484_016414</name>
</gene>
<dbReference type="STRING" id="981085.W9QXL0"/>
<protein>
    <submittedName>
        <fullName evidence="5">40S ribosomal protein S19</fullName>
    </submittedName>
</protein>
<dbReference type="InterPro" id="IPR020934">
    <property type="entry name" value="Ribosomal_uS19_CS"/>
</dbReference>
<keyword evidence="6" id="KW-1185">Reference proteome</keyword>
<dbReference type="PANTHER" id="PTHR11880">
    <property type="entry name" value="RIBOSOMAL PROTEIN S19P FAMILY MEMBER"/>
    <property type="match status" value="1"/>
</dbReference>
<comment type="similarity">
    <text evidence="1 4">Belongs to the universal ribosomal protein uS19 family.</text>
</comment>
<evidence type="ECO:0000256" key="2">
    <source>
        <dbReference type="ARBA" id="ARBA00022980"/>
    </source>
</evidence>
<dbReference type="GO" id="GO:0006412">
    <property type="term" value="P:translation"/>
    <property type="evidence" value="ECO:0007669"/>
    <property type="project" value="InterPro"/>
</dbReference>
<dbReference type="InterPro" id="IPR023575">
    <property type="entry name" value="Ribosomal_uS19_SF"/>
</dbReference>
<dbReference type="Proteomes" id="UP000030645">
    <property type="component" value="Unassembled WGS sequence"/>
</dbReference>
<dbReference type="GO" id="GO:0000028">
    <property type="term" value="P:ribosomal small subunit assembly"/>
    <property type="evidence" value="ECO:0007669"/>
    <property type="project" value="TreeGrafter"/>
</dbReference>
<accession>W9QXL0</accession>
<evidence type="ECO:0000256" key="1">
    <source>
        <dbReference type="ARBA" id="ARBA00007345"/>
    </source>
</evidence>
<dbReference type="AlphaFoldDB" id="W9QXL0"/>
<evidence type="ECO:0000256" key="4">
    <source>
        <dbReference type="RuleBase" id="RU003485"/>
    </source>
</evidence>
<dbReference type="PROSITE" id="PS00323">
    <property type="entry name" value="RIBOSOMAL_S19"/>
    <property type="match status" value="1"/>
</dbReference>
<dbReference type="PANTHER" id="PTHR11880:SF67">
    <property type="entry name" value="SMALL RIBOSOMAL SUBUNIT PROTEIN US19M"/>
    <property type="match status" value="1"/>
</dbReference>
<keyword evidence="2 4" id="KW-0689">Ribosomal protein</keyword>
<organism evidence="5 6">
    <name type="scientific">Morus notabilis</name>
    <dbReference type="NCBI Taxonomy" id="981085"/>
    <lineage>
        <taxon>Eukaryota</taxon>
        <taxon>Viridiplantae</taxon>
        <taxon>Streptophyta</taxon>
        <taxon>Embryophyta</taxon>
        <taxon>Tracheophyta</taxon>
        <taxon>Spermatophyta</taxon>
        <taxon>Magnoliopsida</taxon>
        <taxon>eudicotyledons</taxon>
        <taxon>Gunneridae</taxon>
        <taxon>Pentapetalae</taxon>
        <taxon>rosids</taxon>
        <taxon>fabids</taxon>
        <taxon>Rosales</taxon>
        <taxon>Moraceae</taxon>
        <taxon>Moreae</taxon>
        <taxon>Morus</taxon>
    </lineage>
</organism>
<dbReference type="EMBL" id="KE344346">
    <property type="protein sequence ID" value="EXB57362.1"/>
    <property type="molecule type" value="Genomic_DNA"/>
</dbReference>
<evidence type="ECO:0000256" key="3">
    <source>
        <dbReference type="ARBA" id="ARBA00023274"/>
    </source>
</evidence>
<dbReference type="HAMAP" id="MF_00531">
    <property type="entry name" value="Ribosomal_uS19"/>
    <property type="match status" value="1"/>
</dbReference>
<dbReference type="PRINTS" id="PR00975">
    <property type="entry name" value="RIBOSOMALS19"/>
</dbReference>
<sequence>MSNHVSGYANPLRTVWKDCFVDALLLKNKNMILRRSTILSEFVGCTFRIYNGKTFIKCKIIEEKVGHKFGEFAMTRKRRSLGSAKRQCTKKEEG</sequence>
<dbReference type="SUPFAM" id="SSF54570">
    <property type="entry name" value="Ribosomal protein S19"/>
    <property type="match status" value="1"/>
</dbReference>
<name>W9QXL0_9ROSA</name>
<dbReference type="GO" id="GO:0003723">
    <property type="term" value="F:RNA binding"/>
    <property type="evidence" value="ECO:0007669"/>
    <property type="project" value="InterPro"/>
</dbReference>
<evidence type="ECO:0000313" key="6">
    <source>
        <dbReference type="Proteomes" id="UP000030645"/>
    </source>
</evidence>
<dbReference type="Gene3D" id="3.30.860.10">
    <property type="entry name" value="30s Ribosomal Protein S19, Chain A"/>
    <property type="match status" value="1"/>
</dbReference>
<evidence type="ECO:0000313" key="5">
    <source>
        <dbReference type="EMBL" id="EXB57362.1"/>
    </source>
</evidence>